<feature type="transmembrane region" description="Helical" evidence="1">
    <location>
        <begin position="38"/>
        <end position="60"/>
    </location>
</feature>
<dbReference type="EMBL" id="VULN01000002">
    <property type="protein sequence ID" value="MSS81262.1"/>
    <property type="molecule type" value="Genomic_DNA"/>
</dbReference>
<comment type="caution">
    <text evidence="2">The sequence shown here is derived from an EMBL/GenBank/DDBJ whole genome shotgun (WGS) entry which is preliminary data.</text>
</comment>
<dbReference type="AlphaFoldDB" id="A0A6N7VYH9"/>
<sequence length="118" mass="14241">MTLNDKQFEYQSERIRDAVSREIKNIHIPRPNIPRPPFWWYIEPYVLIGVAVFSFFFLYGMRMVSHIDNKTEVLARMDERIARIQWNVSFPDDPVGLTTPIHDRWVNQLKYESEQQKE</sequence>
<evidence type="ECO:0000256" key="1">
    <source>
        <dbReference type="SAM" id="Phobius"/>
    </source>
</evidence>
<keyword evidence="1" id="KW-0472">Membrane</keyword>
<name>A0A6N7VYH9_ACIFE</name>
<protein>
    <submittedName>
        <fullName evidence="2">Uncharacterized protein</fullName>
    </submittedName>
</protein>
<reference evidence="2 3" key="1">
    <citation type="submission" date="2019-08" db="EMBL/GenBank/DDBJ databases">
        <title>In-depth cultivation of the pig gut microbiome towards novel bacterial diversity and tailored functional studies.</title>
        <authorList>
            <person name="Wylensek D."/>
            <person name="Hitch T.C.A."/>
            <person name="Clavel T."/>
        </authorList>
    </citation>
    <scope>NUCLEOTIDE SEQUENCE [LARGE SCALE GENOMIC DNA]</scope>
    <source>
        <strain evidence="2 3">WCA-389-WT-5B</strain>
    </source>
</reference>
<proteinExistence type="predicted"/>
<keyword evidence="1" id="KW-0812">Transmembrane</keyword>
<evidence type="ECO:0000313" key="3">
    <source>
        <dbReference type="Proteomes" id="UP000441455"/>
    </source>
</evidence>
<gene>
    <name evidence="2" type="ORF">FX155_01320</name>
</gene>
<evidence type="ECO:0000313" key="2">
    <source>
        <dbReference type="EMBL" id="MSS81262.1"/>
    </source>
</evidence>
<dbReference type="Proteomes" id="UP000441455">
    <property type="component" value="Unassembled WGS sequence"/>
</dbReference>
<organism evidence="2 3">
    <name type="scientific">Acidaminococcus fermentans</name>
    <dbReference type="NCBI Taxonomy" id="905"/>
    <lineage>
        <taxon>Bacteria</taxon>
        <taxon>Bacillati</taxon>
        <taxon>Bacillota</taxon>
        <taxon>Negativicutes</taxon>
        <taxon>Acidaminococcales</taxon>
        <taxon>Acidaminococcaceae</taxon>
        <taxon>Acidaminococcus</taxon>
    </lineage>
</organism>
<accession>A0A6N7VYH9</accession>
<keyword evidence="1" id="KW-1133">Transmembrane helix</keyword>